<keyword evidence="3" id="KW-0804">Transcription</keyword>
<dbReference type="InterPro" id="IPR002577">
    <property type="entry name" value="HTH_HxlR"/>
</dbReference>
<dbReference type="GO" id="GO:0003677">
    <property type="term" value="F:DNA binding"/>
    <property type="evidence" value="ECO:0007669"/>
    <property type="project" value="UniProtKB-KW"/>
</dbReference>
<dbReference type="SUPFAM" id="SSF46785">
    <property type="entry name" value="Winged helix' DNA-binding domain"/>
    <property type="match status" value="1"/>
</dbReference>
<dbReference type="Proteomes" id="UP000244450">
    <property type="component" value="Unassembled WGS sequence"/>
</dbReference>
<proteinExistence type="predicted"/>
<dbReference type="RefSeq" id="WP_108686646.1">
    <property type="nucleotide sequence ID" value="NZ_QCYK01000002.1"/>
</dbReference>
<dbReference type="InterPro" id="IPR036388">
    <property type="entry name" value="WH-like_DNA-bd_sf"/>
</dbReference>
<keyword evidence="2" id="KW-0238">DNA-binding</keyword>
<dbReference type="PROSITE" id="PS51118">
    <property type="entry name" value="HTH_HXLR"/>
    <property type="match status" value="1"/>
</dbReference>
<sequence length="122" mass="14119">MYERKFLPNLNCGLDLVGEVLYGKWKVRLLWFIHEGNKRPSELQRKIPDATRRVLNIQLKELEDHELITKKIYPVVPPKVEYSLTEFGQTLIPVISALGDWGDKNEAHLRSVILKHLTSGSE</sequence>
<gene>
    <name evidence="5" type="ORF">DCC81_10760</name>
</gene>
<dbReference type="PANTHER" id="PTHR33204:SF29">
    <property type="entry name" value="TRANSCRIPTIONAL REGULATOR"/>
    <property type="match status" value="1"/>
</dbReference>
<feature type="domain" description="HTH hxlR-type" evidence="4">
    <location>
        <begin position="12"/>
        <end position="110"/>
    </location>
</feature>
<keyword evidence="1" id="KW-0805">Transcription regulation</keyword>
<protein>
    <submittedName>
        <fullName evidence="5">Transcriptional regulator</fullName>
    </submittedName>
</protein>
<comment type="caution">
    <text evidence="5">The sequence shown here is derived from an EMBL/GenBank/DDBJ whole genome shotgun (WGS) entry which is preliminary data.</text>
</comment>
<evidence type="ECO:0000256" key="2">
    <source>
        <dbReference type="ARBA" id="ARBA00023125"/>
    </source>
</evidence>
<evidence type="ECO:0000256" key="1">
    <source>
        <dbReference type="ARBA" id="ARBA00023015"/>
    </source>
</evidence>
<dbReference type="Pfam" id="PF01638">
    <property type="entry name" value="HxlR"/>
    <property type="match status" value="1"/>
</dbReference>
<reference evidence="5 6" key="1">
    <citation type="submission" date="2018-04" db="EMBL/GenBank/DDBJ databases">
        <title>Chitinophaga fuyangensis sp. nov., isolated from soil in a chemical factory.</title>
        <authorList>
            <person name="Chen K."/>
        </authorList>
    </citation>
    <scope>NUCLEOTIDE SEQUENCE [LARGE SCALE GENOMIC DNA]</scope>
    <source>
        <strain evidence="5 6">LY-1</strain>
    </source>
</reference>
<organism evidence="5 6">
    <name type="scientific">Chitinophaga parva</name>
    <dbReference type="NCBI Taxonomy" id="2169414"/>
    <lineage>
        <taxon>Bacteria</taxon>
        <taxon>Pseudomonadati</taxon>
        <taxon>Bacteroidota</taxon>
        <taxon>Chitinophagia</taxon>
        <taxon>Chitinophagales</taxon>
        <taxon>Chitinophagaceae</taxon>
        <taxon>Chitinophaga</taxon>
    </lineage>
</organism>
<evidence type="ECO:0000313" key="5">
    <source>
        <dbReference type="EMBL" id="PUZ24805.1"/>
    </source>
</evidence>
<evidence type="ECO:0000259" key="4">
    <source>
        <dbReference type="PROSITE" id="PS51118"/>
    </source>
</evidence>
<dbReference type="InterPro" id="IPR036390">
    <property type="entry name" value="WH_DNA-bd_sf"/>
</dbReference>
<accession>A0A2T7BEV3</accession>
<evidence type="ECO:0000313" key="6">
    <source>
        <dbReference type="Proteomes" id="UP000244450"/>
    </source>
</evidence>
<name>A0A2T7BEV3_9BACT</name>
<dbReference type="PANTHER" id="PTHR33204">
    <property type="entry name" value="TRANSCRIPTIONAL REGULATOR, MARR FAMILY"/>
    <property type="match status" value="1"/>
</dbReference>
<dbReference type="OrthoDB" id="8231503at2"/>
<dbReference type="AlphaFoldDB" id="A0A2T7BEV3"/>
<dbReference type="Gene3D" id="1.10.10.10">
    <property type="entry name" value="Winged helix-like DNA-binding domain superfamily/Winged helix DNA-binding domain"/>
    <property type="match status" value="1"/>
</dbReference>
<evidence type="ECO:0000256" key="3">
    <source>
        <dbReference type="ARBA" id="ARBA00023163"/>
    </source>
</evidence>
<dbReference type="EMBL" id="QCYK01000002">
    <property type="protein sequence ID" value="PUZ24805.1"/>
    <property type="molecule type" value="Genomic_DNA"/>
</dbReference>
<keyword evidence="6" id="KW-1185">Reference proteome</keyword>